<evidence type="ECO:0000256" key="1">
    <source>
        <dbReference type="SAM" id="MobiDB-lite"/>
    </source>
</evidence>
<accession>A0A369KAP8</accession>
<dbReference type="STRING" id="39966.A0A369KAP8"/>
<name>A0A369KAP8_HYPMA</name>
<proteinExistence type="predicted"/>
<feature type="region of interest" description="Disordered" evidence="1">
    <location>
        <begin position="363"/>
        <end position="385"/>
    </location>
</feature>
<comment type="caution">
    <text evidence="2">The sequence shown here is derived from an EMBL/GenBank/DDBJ whole genome shotgun (WGS) entry which is preliminary data.</text>
</comment>
<evidence type="ECO:0000313" key="3">
    <source>
        <dbReference type="Proteomes" id="UP000076154"/>
    </source>
</evidence>
<feature type="region of interest" description="Disordered" evidence="1">
    <location>
        <begin position="27"/>
        <end position="57"/>
    </location>
</feature>
<sequence length="457" mass="50198">MSQPHAYLADRRYLFTTGHSHRSYFSPAVQAASAQPSQWQQNEAMGRSSNYSSSNNAVASTSFSANYDYAEYSSQWQDSLHKVSRGSTQTFDYSQSSSQRPIQSTSPRILTQAVFPTVSEIDDPPRSPSQSSSYNHWDDQAFEGSSSSRPPSTAPTPSSKSSVKIEPDDAAGCFIMELSAPQVRSTMISQSLAPPTEVPLRATQAPEEMRGMMTVFRLNPFAMHSGEGRGLVPSPREAPHALEEEPLIFEFQLDLDGVHISSDDELPPNPEQPKDELLRSFSPDFELHDGREEGDQSDWGGYRSSGSSVYPSTPPTWDLEYPATGSDDQFSSSEPVSAGLHHARQPSRLHNSLSHPYLRKIADQHHHHHRDAESQGYYPSSGVHTGLSSISGSNRMISGTEWSGPSSRSGYVPTSRSSTYASDSPGRDPAVLPSIMSVNRRWSLPDTNQALLAPFLV</sequence>
<feature type="region of interest" description="Disordered" evidence="1">
    <location>
        <begin position="398"/>
        <end position="428"/>
    </location>
</feature>
<feature type="compositionally biased region" description="Polar residues" evidence="1">
    <location>
        <begin position="326"/>
        <end position="335"/>
    </location>
</feature>
<feature type="compositionally biased region" description="Polar residues" evidence="1">
    <location>
        <begin position="398"/>
        <end position="422"/>
    </location>
</feature>
<dbReference type="Proteomes" id="UP000076154">
    <property type="component" value="Unassembled WGS sequence"/>
</dbReference>
<protein>
    <submittedName>
        <fullName evidence="2">Uncharacterized protein</fullName>
    </submittedName>
</protein>
<reference evidence="2" key="1">
    <citation type="submission" date="2018-04" db="EMBL/GenBank/DDBJ databases">
        <title>Whole genome sequencing of Hypsizygus marmoreus.</title>
        <authorList>
            <person name="Choi I.-G."/>
            <person name="Min B."/>
            <person name="Kim J.-G."/>
            <person name="Kim S."/>
            <person name="Oh Y.-L."/>
            <person name="Kong W.-S."/>
            <person name="Park H."/>
            <person name="Jeong J."/>
            <person name="Song E.-S."/>
        </authorList>
    </citation>
    <scope>NUCLEOTIDE SEQUENCE [LARGE SCALE GENOMIC DNA]</scope>
    <source>
        <strain evidence="2">51987-8</strain>
    </source>
</reference>
<gene>
    <name evidence="2" type="ORF">Hypma_014153</name>
</gene>
<feature type="compositionally biased region" description="Low complexity" evidence="1">
    <location>
        <begin position="48"/>
        <end position="57"/>
    </location>
</feature>
<dbReference type="InParanoid" id="A0A369KAP8"/>
<dbReference type="OrthoDB" id="3270670at2759"/>
<evidence type="ECO:0000313" key="2">
    <source>
        <dbReference type="EMBL" id="RDB29927.1"/>
    </source>
</evidence>
<dbReference type="AlphaFoldDB" id="A0A369KAP8"/>
<feature type="region of interest" description="Disordered" evidence="1">
    <location>
        <begin position="286"/>
        <end position="348"/>
    </location>
</feature>
<feature type="compositionally biased region" description="Low complexity" evidence="1">
    <location>
        <begin position="27"/>
        <end position="41"/>
    </location>
</feature>
<keyword evidence="3" id="KW-1185">Reference proteome</keyword>
<dbReference type="EMBL" id="LUEZ02000009">
    <property type="protein sequence ID" value="RDB29927.1"/>
    <property type="molecule type" value="Genomic_DNA"/>
</dbReference>
<feature type="region of interest" description="Disordered" evidence="1">
    <location>
        <begin position="118"/>
        <end position="165"/>
    </location>
</feature>
<feature type="compositionally biased region" description="Low complexity" evidence="1">
    <location>
        <begin position="145"/>
        <end position="162"/>
    </location>
</feature>
<organism evidence="2 3">
    <name type="scientific">Hypsizygus marmoreus</name>
    <name type="common">White beech mushroom</name>
    <name type="synonym">Agaricus marmoreus</name>
    <dbReference type="NCBI Taxonomy" id="39966"/>
    <lineage>
        <taxon>Eukaryota</taxon>
        <taxon>Fungi</taxon>
        <taxon>Dikarya</taxon>
        <taxon>Basidiomycota</taxon>
        <taxon>Agaricomycotina</taxon>
        <taxon>Agaricomycetes</taxon>
        <taxon>Agaricomycetidae</taxon>
        <taxon>Agaricales</taxon>
        <taxon>Tricholomatineae</taxon>
        <taxon>Lyophyllaceae</taxon>
        <taxon>Hypsizygus</taxon>
    </lineage>
</organism>